<accession>A0A1I1EGG7</accession>
<proteinExistence type="predicted"/>
<dbReference type="OrthoDB" id="350547at2"/>
<sequence>MQIWYKVFLLLLLNVAIAGFALYFFDFMRIIDYRTLFADTAKLTLKVSHKIEDPLLLEKEELNKKWELLAIKETEISNKNSSLELNILALDGEKNKLLEEREAFLNEQAAAALKKEEESAYDKRIAEIAVQIAGMPPQTAAEILNLQDDLQVVDTFRKMDELAAMNGQASTVPFLLTLLNREKAARVQALMLAAAQ</sequence>
<feature type="transmembrane region" description="Helical" evidence="2">
    <location>
        <begin position="7"/>
        <end position="25"/>
    </location>
</feature>
<keyword evidence="1" id="KW-0175">Coiled coil</keyword>
<evidence type="ECO:0000256" key="1">
    <source>
        <dbReference type="SAM" id="Coils"/>
    </source>
</evidence>
<dbReference type="InterPro" id="IPR058225">
    <property type="entry name" value="FlbB-like"/>
</dbReference>
<evidence type="ECO:0000313" key="3">
    <source>
        <dbReference type="EMBL" id="SFB86215.1"/>
    </source>
</evidence>
<evidence type="ECO:0000256" key="2">
    <source>
        <dbReference type="SAM" id="Phobius"/>
    </source>
</evidence>
<organism evidence="3 4">
    <name type="scientific">Brevinema andersonii</name>
    <dbReference type="NCBI Taxonomy" id="34097"/>
    <lineage>
        <taxon>Bacteria</taxon>
        <taxon>Pseudomonadati</taxon>
        <taxon>Spirochaetota</taxon>
        <taxon>Spirochaetia</taxon>
        <taxon>Brevinematales</taxon>
        <taxon>Brevinemataceae</taxon>
        <taxon>Brevinema</taxon>
    </lineage>
</organism>
<keyword evidence="4" id="KW-1185">Reference proteome</keyword>
<dbReference type="STRING" id="34097.SAMN02745150_01109"/>
<dbReference type="NCBIfam" id="NF047368">
    <property type="entry name" value="collar_FlbB"/>
    <property type="match status" value="1"/>
</dbReference>
<dbReference type="EMBL" id="FOKY01000012">
    <property type="protein sequence ID" value="SFB86215.1"/>
    <property type="molecule type" value="Genomic_DNA"/>
</dbReference>
<reference evidence="4" key="1">
    <citation type="submission" date="2016-10" db="EMBL/GenBank/DDBJ databases">
        <authorList>
            <person name="Varghese N."/>
            <person name="Submissions S."/>
        </authorList>
    </citation>
    <scope>NUCLEOTIDE SEQUENCE [LARGE SCALE GENOMIC DNA]</scope>
    <source>
        <strain evidence="4">ATCC 43811</strain>
    </source>
</reference>
<keyword evidence="2" id="KW-0812">Transmembrane</keyword>
<evidence type="ECO:0000313" key="4">
    <source>
        <dbReference type="Proteomes" id="UP000240042"/>
    </source>
</evidence>
<protein>
    <recommendedName>
        <fullName evidence="5">Flagellar motility protein MotE, a chaperone for MotC folding</fullName>
    </recommendedName>
</protein>
<evidence type="ECO:0008006" key="5">
    <source>
        <dbReference type="Google" id="ProtNLM"/>
    </source>
</evidence>
<gene>
    <name evidence="3" type="ORF">SAMN02745150_01109</name>
</gene>
<feature type="coiled-coil region" evidence="1">
    <location>
        <begin position="80"/>
        <end position="115"/>
    </location>
</feature>
<dbReference type="RefSeq" id="WP_092319463.1">
    <property type="nucleotide sequence ID" value="NZ_FOKY01000012.1"/>
</dbReference>
<dbReference type="AlphaFoldDB" id="A0A1I1EGG7"/>
<keyword evidence="2" id="KW-1133">Transmembrane helix</keyword>
<keyword evidence="2" id="KW-0472">Membrane</keyword>
<name>A0A1I1EGG7_BREAD</name>
<dbReference type="Proteomes" id="UP000240042">
    <property type="component" value="Unassembled WGS sequence"/>
</dbReference>